<evidence type="ECO:0000313" key="9">
    <source>
        <dbReference type="EMBL" id="MDH2333155.1"/>
    </source>
</evidence>
<feature type="domain" description="NEAT" evidence="8">
    <location>
        <begin position="348"/>
        <end position="471"/>
    </location>
</feature>
<keyword evidence="2" id="KW-0134">Cell wall</keyword>
<dbReference type="SMART" id="SM00725">
    <property type="entry name" value="NEAT"/>
    <property type="match status" value="9"/>
</dbReference>
<feature type="domain" description="NEAT" evidence="8">
    <location>
        <begin position="226"/>
        <end position="347"/>
    </location>
</feature>
<proteinExistence type="predicted"/>
<keyword evidence="5" id="KW-0572">Peptidoglycan-anchor</keyword>
<feature type="domain" description="NEAT" evidence="8">
    <location>
        <begin position="475"/>
        <end position="596"/>
    </location>
</feature>
<feature type="domain" description="NEAT" evidence="8">
    <location>
        <begin position="1329"/>
        <end position="1453"/>
    </location>
</feature>
<feature type="chain" id="PRO_5043015296" evidence="7">
    <location>
        <begin position="29"/>
        <end position="1453"/>
    </location>
</feature>
<feature type="signal peptide" evidence="7">
    <location>
        <begin position="1"/>
        <end position="28"/>
    </location>
</feature>
<gene>
    <name evidence="9" type="ORF">QDS18_20065</name>
</gene>
<feature type="domain" description="NEAT" evidence="8">
    <location>
        <begin position="736"/>
        <end position="859"/>
    </location>
</feature>
<keyword evidence="3" id="KW-0964">Secreted</keyword>
<evidence type="ECO:0000256" key="4">
    <source>
        <dbReference type="ARBA" id="ARBA00022729"/>
    </source>
</evidence>
<comment type="caution">
    <text evidence="9">The sequence shown here is derived from an EMBL/GenBank/DDBJ whole genome shotgun (WGS) entry which is preliminary data.</text>
</comment>
<feature type="domain" description="NEAT" evidence="8">
    <location>
        <begin position="78"/>
        <end position="206"/>
    </location>
</feature>
<evidence type="ECO:0000256" key="2">
    <source>
        <dbReference type="ARBA" id="ARBA00022512"/>
    </source>
</evidence>
<feature type="domain" description="NEAT" evidence="8">
    <location>
        <begin position="1165"/>
        <end position="1287"/>
    </location>
</feature>
<dbReference type="InterPro" id="IPR037250">
    <property type="entry name" value="NEAT_dom_sf"/>
</dbReference>
<evidence type="ECO:0000259" key="8">
    <source>
        <dbReference type="PROSITE" id="PS50978"/>
    </source>
</evidence>
<evidence type="ECO:0000256" key="1">
    <source>
        <dbReference type="ARBA" id="ARBA00004168"/>
    </source>
</evidence>
<protein>
    <submittedName>
        <fullName evidence="9">NEAT domain-containing protein</fullName>
    </submittedName>
</protein>
<dbReference type="Gene3D" id="2.60.40.1850">
    <property type="match status" value="10"/>
</dbReference>
<sequence length="1453" mass="159705">MKIRFNKFITTFAAVLMLFSLFSPYVGATPEDEFTSLNLPDLSTTVTSATYATYEIPVEVPSTYAEPTNAVTTTDATYADGEYLIDYKPLRKTVSGSTRDSSFKTNYTYPGDLIIKDGKYHFSFKFAESQGLSKFLVEQNGETVPAKIEVDSGKTSGTVSFDVYDFHQNVNTEFGFNSSSPWYVDTDPDRSVKEWIEFDPSSLRLKNSTENPTVPPVTPPVTPPNTGEKLADLDFTLLKDESNEKSMMDGYTEKPGSLIERGGKRYVQFTLKNSKQIDGFKVEQNGVLTDTSVVSEDQTANTRMIEFEVKDLPAKLNAWVSINWPELGYVNTYNVDLQLASVPVPSDLADGTYSINFNALHATKDQSSAMAQYLLSPATLTVSKGQKEVSFTIKDSTTVTEFKTEQNGTLTDADIVSEDKTANTRVVKFKVADLDAILNAQVHVSTTYPGGVYEMDHKLRLQFDKNSISGTDNGSSPVTSNLDFTLLKDGSSEKSMMDGYTEKPGALIERNGKKYVRFTLKNSKQIDGFKVEQNGLLTNVATVSEDKTANTRVIEFEVKEIPAKLSAWVSINWPELGYVHTYNVDLQLASVPAPSDLADGTYSINFNALHATKDQASAMAQYLLSPATLTVSKGQKEVSFTIKDSTTVTEFKTEQNGTLTDADIVSEDKNANTRVVKFKVADLDAILNAQVHVSTTYPGGVYEMDHKLRLQFDKSSITNATSPVDPGTPGTPGKVLADGTYSIQFNALHATKDQKSAMAQYLLSPATLTVSKGKYEASFTIKDSATVTEFKTEQNGTLTDADIVSVDKKADTRVVKFKVADLDAIMNAQVHVSTTYPGGVYEMDHKLRLQFDRSSIAVKGTDGGTTPVTENGRYSIDFSVLKNGSNEISVMDGYMQKPATLLRQSGKNVIQIKMDKSSWIKTFKVNGAEAQVVDQSSSADTRTVQFEVPNLSDKVTVNTHVIVPGLDLGGIPYDHVYDVQYQFEPATIRSFVEPSSSGAADPIVKLDFDKLANGKYALKFSIVLSDGSTGVDSPAQRFIADESAQLVVEGDKRFVGLKLQNSNEVKALRIWDNASGDYRDAEVTQEDAASNTKHVRFSVNDFKNNVKGQLVVYEAPKVASATPMVFKTEDRVEKVYDFEFKFNTSDVSYYNETKADEVEQGKNNLADGEYSANFRVLANGTDKDSLAAPFVQSLAKLIVKNGKVQAHVTVTDNQALKLFQTDFEGRYANPTIMGSDTKGDTHTIAFEVPDLDKKLSVYTQVYLPEKYILNEKFGGQIQFDRASLKGEGVNAATTATATEPTATSTDKAAETTASVAETKPVVEQPVQTASEKQYTINYNVFKDKTSEASVMDGYLDKPATLIEKGDKRYIQITLKNSSWMPALQVEQNGTLKDVEVISTSGDTRVVQFEVGDLSQKIGAYTHVIVPGLVLGGVPYDHWYTVQFQFDEESLKAK</sequence>
<keyword evidence="4 7" id="KW-0732">Signal</keyword>
<dbReference type="Pfam" id="PF05031">
    <property type="entry name" value="NEAT"/>
    <property type="match status" value="10"/>
</dbReference>
<accession>A0AAP4EBK4</accession>
<feature type="domain" description="NEAT" evidence="8">
    <location>
        <begin position="869"/>
        <end position="991"/>
    </location>
</feature>
<organism evidence="9 10">
    <name type="scientific">Paenibacillus polymyxa</name>
    <name type="common">Bacillus polymyxa</name>
    <dbReference type="NCBI Taxonomy" id="1406"/>
    <lineage>
        <taxon>Bacteria</taxon>
        <taxon>Bacillati</taxon>
        <taxon>Bacillota</taxon>
        <taxon>Bacilli</taxon>
        <taxon>Bacillales</taxon>
        <taxon>Paenibacillaceae</taxon>
        <taxon>Paenibacillus</taxon>
    </lineage>
</organism>
<evidence type="ECO:0000313" key="10">
    <source>
        <dbReference type="Proteomes" id="UP001229409"/>
    </source>
</evidence>
<reference evidence="9" key="1">
    <citation type="submission" date="2023-04" db="EMBL/GenBank/DDBJ databases">
        <title>Uncovering the Secrets of Slow-Growing Bacteria in Tropical Savanna Soil through Cultivation and Genomic Analysis.</title>
        <authorList>
            <person name="Goncalves O.S."/>
            <person name="Santana M.F."/>
        </authorList>
    </citation>
    <scope>NUCLEOTIDE SEQUENCE</scope>
    <source>
        <strain evidence="9">ANTI</strain>
    </source>
</reference>
<dbReference type="PANTHER" id="PTHR37824">
    <property type="entry name" value="IRON-REGULATED SURFACE DETERMINANT PROTEIN C"/>
    <property type="match status" value="1"/>
</dbReference>
<dbReference type="SUPFAM" id="SSF158911">
    <property type="entry name" value="NEAT domain-like"/>
    <property type="match status" value="10"/>
</dbReference>
<feature type="domain" description="NEAT" evidence="8">
    <location>
        <begin position="597"/>
        <end position="720"/>
    </location>
</feature>
<dbReference type="PROSITE" id="PS50978">
    <property type="entry name" value="NEAT"/>
    <property type="match status" value="10"/>
</dbReference>
<evidence type="ECO:0000256" key="3">
    <source>
        <dbReference type="ARBA" id="ARBA00022525"/>
    </source>
</evidence>
<dbReference type="CDD" id="cd06920">
    <property type="entry name" value="NEAT"/>
    <property type="match status" value="8"/>
</dbReference>
<dbReference type="RefSeq" id="WP_279835139.1">
    <property type="nucleotide sequence ID" value="NZ_JARVWT010000009.1"/>
</dbReference>
<dbReference type="PANTHER" id="PTHR37824:SF1">
    <property type="entry name" value="IRON-REGULATED SURFACE DETERMINANT PROTEIN C"/>
    <property type="match status" value="1"/>
</dbReference>
<evidence type="ECO:0000256" key="6">
    <source>
        <dbReference type="SAM" id="MobiDB-lite"/>
    </source>
</evidence>
<name>A0AAP4EBK4_PAEPO</name>
<evidence type="ECO:0000256" key="5">
    <source>
        <dbReference type="ARBA" id="ARBA00023088"/>
    </source>
</evidence>
<feature type="compositionally biased region" description="Pro residues" evidence="6">
    <location>
        <begin position="213"/>
        <end position="223"/>
    </location>
</feature>
<dbReference type="EMBL" id="JARVWT010000009">
    <property type="protein sequence ID" value="MDH2333155.1"/>
    <property type="molecule type" value="Genomic_DNA"/>
</dbReference>
<feature type="region of interest" description="Disordered" evidence="6">
    <location>
        <begin position="204"/>
        <end position="227"/>
    </location>
</feature>
<dbReference type="InterPro" id="IPR050436">
    <property type="entry name" value="IsdA"/>
</dbReference>
<comment type="subcellular location">
    <subcellularLocation>
        <location evidence="1">Secreted</location>
        <location evidence="1">Cell wall</location>
        <topology evidence="1">Peptidoglycan-anchor</topology>
    </subcellularLocation>
</comment>
<dbReference type="InterPro" id="IPR006635">
    <property type="entry name" value="NEAT_dom"/>
</dbReference>
<dbReference type="Proteomes" id="UP001229409">
    <property type="component" value="Unassembled WGS sequence"/>
</dbReference>
<evidence type="ECO:0000256" key="7">
    <source>
        <dbReference type="SAM" id="SignalP"/>
    </source>
</evidence>
<feature type="domain" description="NEAT" evidence="8">
    <location>
        <begin position="1011"/>
        <end position="1144"/>
    </location>
</feature>